<gene>
    <name evidence="1" type="ORF">CTI12_AA216680</name>
</gene>
<proteinExistence type="predicted"/>
<evidence type="ECO:0000313" key="1">
    <source>
        <dbReference type="EMBL" id="PWA78415.1"/>
    </source>
</evidence>
<accession>A0A2U1NY26</accession>
<dbReference type="AlphaFoldDB" id="A0A2U1NY26"/>
<comment type="caution">
    <text evidence="1">The sequence shown here is derived from an EMBL/GenBank/DDBJ whole genome shotgun (WGS) entry which is preliminary data.</text>
</comment>
<protein>
    <submittedName>
        <fullName evidence="1">Uncharacterized protein</fullName>
    </submittedName>
</protein>
<sequence length="134" mass="15132">MNKMLFAISSVGDEVVVKQFGEARVVVMQRQRIKMMNKQSQVINLRVRVLQRPLMEKEVVGAVVEEEDEGSSKDSNKKDDAEALFEHSYTTSVQNLRLFGYKIGANGEVGNDEYDHETPNIKITEAAEKVSLLE</sequence>
<evidence type="ECO:0000313" key="2">
    <source>
        <dbReference type="Proteomes" id="UP000245207"/>
    </source>
</evidence>
<reference evidence="1 2" key="1">
    <citation type="journal article" date="2018" name="Mol. Plant">
        <title>The genome of Artemisia annua provides insight into the evolution of Asteraceae family and artemisinin biosynthesis.</title>
        <authorList>
            <person name="Shen Q."/>
            <person name="Zhang L."/>
            <person name="Liao Z."/>
            <person name="Wang S."/>
            <person name="Yan T."/>
            <person name="Shi P."/>
            <person name="Liu M."/>
            <person name="Fu X."/>
            <person name="Pan Q."/>
            <person name="Wang Y."/>
            <person name="Lv Z."/>
            <person name="Lu X."/>
            <person name="Zhang F."/>
            <person name="Jiang W."/>
            <person name="Ma Y."/>
            <person name="Chen M."/>
            <person name="Hao X."/>
            <person name="Li L."/>
            <person name="Tang Y."/>
            <person name="Lv G."/>
            <person name="Zhou Y."/>
            <person name="Sun X."/>
            <person name="Brodelius P.E."/>
            <person name="Rose J.K.C."/>
            <person name="Tang K."/>
        </authorList>
    </citation>
    <scope>NUCLEOTIDE SEQUENCE [LARGE SCALE GENOMIC DNA]</scope>
    <source>
        <strain evidence="2">cv. Huhao1</strain>
        <tissue evidence="1">Leaf</tissue>
    </source>
</reference>
<dbReference type="EMBL" id="PKPP01001990">
    <property type="protein sequence ID" value="PWA78415.1"/>
    <property type="molecule type" value="Genomic_DNA"/>
</dbReference>
<organism evidence="1 2">
    <name type="scientific">Artemisia annua</name>
    <name type="common">Sweet wormwood</name>
    <dbReference type="NCBI Taxonomy" id="35608"/>
    <lineage>
        <taxon>Eukaryota</taxon>
        <taxon>Viridiplantae</taxon>
        <taxon>Streptophyta</taxon>
        <taxon>Embryophyta</taxon>
        <taxon>Tracheophyta</taxon>
        <taxon>Spermatophyta</taxon>
        <taxon>Magnoliopsida</taxon>
        <taxon>eudicotyledons</taxon>
        <taxon>Gunneridae</taxon>
        <taxon>Pentapetalae</taxon>
        <taxon>asterids</taxon>
        <taxon>campanulids</taxon>
        <taxon>Asterales</taxon>
        <taxon>Asteraceae</taxon>
        <taxon>Asteroideae</taxon>
        <taxon>Anthemideae</taxon>
        <taxon>Artemisiinae</taxon>
        <taxon>Artemisia</taxon>
    </lineage>
</organism>
<name>A0A2U1NY26_ARTAN</name>
<dbReference type="Proteomes" id="UP000245207">
    <property type="component" value="Unassembled WGS sequence"/>
</dbReference>
<keyword evidence="2" id="KW-1185">Reference proteome</keyword>